<sequence length="665" mass="73254">MSSVDCGLANSHTGPCYSHHRHHTVTASPVPAYVNRSVPTYSITSHEPIAHSHNLASPRYSPNVQPWRRQQPQSSLSFIPSTSPRSEQSEYTTSQPRRPADRGAACISPFRSVRKMKEPFQLRLPTSPSLENNSTSTREPQMTPRPPKIRILRAWRSDQNLMASSLETFGLLPSPPLSDSQNSRTSPSSTYFSSNPGSEVENDLDLEPSFASTTGRRTPHTPATDISAQDRSGGTMNVHMAHSTFVRQCELDNRRFTTATTESGCMSPSEASAADSVGKRNFSGSSAATHRSRSGTASSEASWIPSSLSYCETWLQGAPMEPVGEEAGKSTVLNRRKFQIVQKSPLIPDWKRAHNDAVLAVKSKTKPKLVDISRQSSPAMSCSLSTPTHTIPATPDQSLPEVSAFSPDTPLETPDSGYVTHNPTYSSKGHVDDKRDVHMDSSFVTRRSFKEIDVPNNAAEENDRPKPRQIGDATAIAAPLSEAQGSPGASSSRSERDELERWDHEWTIDQLEHSVQNFPQNILRLTSPVVMFLRHNHERALIRPFRRIFPDAPESLLDSLCAVLIAKNYLLTLPSSSRRTVQLPPRAQFTKLGTVPEKASSVLGMKFAQPPPLRIRDQVLGSRGSKLQQDLDRIVDDLLFTLRGPPDEALKSAALVLIQVLETKA</sequence>
<comment type="caution">
    <text evidence="2">The sequence shown here is derived from an EMBL/GenBank/DDBJ whole genome shotgun (WGS) entry which is preliminary data.</text>
</comment>
<feature type="region of interest" description="Disordered" evidence="1">
    <location>
        <begin position="370"/>
        <end position="400"/>
    </location>
</feature>
<feature type="region of interest" description="Disordered" evidence="1">
    <location>
        <begin position="259"/>
        <end position="299"/>
    </location>
</feature>
<accession>A0ABR4LVD5</accession>
<evidence type="ECO:0000256" key="1">
    <source>
        <dbReference type="SAM" id="MobiDB-lite"/>
    </source>
</evidence>
<feature type="compositionally biased region" description="Polar residues" evidence="1">
    <location>
        <begin position="282"/>
        <end position="299"/>
    </location>
</feature>
<feature type="compositionally biased region" description="Polar residues" evidence="1">
    <location>
        <begin position="373"/>
        <end position="397"/>
    </location>
</feature>
<dbReference type="GeneID" id="98150265"/>
<feature type="region of interest" description="Disordered" evidence="1">
    <location>
        <begin position="478"/>
        <end position="498"/>
    </location>
</feature>
<reference evidence="2 3" key="1">
    <citation type="submission" date="2024-07" db="EMBL/GenBank/DDBJ databases">
        <title>Section-level genome sequencing and comparative genomics of Aspergillus sections Usti and Cavernicolus.</title>
        <authorList>
            <consortium name="Lawrence Berkeley National Laboratory"/>
            <person name="Nybo J.L."/>
            <person name="Vesth T.C."/>
            <person name="Theobald S."/>
            <person name="Frisvad J.C."/>
            <person name="Larsen T.O."/>
            <person name="Kjaerboelling I."/>
            <person name="Rothschild-Mancinelli K."/>
            <person name="Lyhne E.K."/>
            <person name="Kogle M.E."/>
            <person name="Barry K."/>
            <person name="Clum A."/>
            <person name="Na H."/>
            <person name="Ledsgaard L."/>
            <person name="Lin J."/>
            <person name="Lipzen A."/>
            <person name="Kuo A."/>
            <person name="Riley R."/>
            <person name="Mondo S."/>
            <person name="Labutti K."/>
            <person name="Haridas S."/>
            <person name="Pangalinan J."/>
            <person name="Salamov A.A."/>
            <person name="Simmons B.A."/>
            <person name="Magnuson J.K."/>
            <person name="Chen J."/>
            <person name="Drula E."/>
            <person name="Henrissat B."/>
            <person name="Wiebenga A."/>
            <person name="Lubbers R.J."/>
            <person name="Gomes A.C."/>
            <person name="Macurrencykelacurrency M.R."/>
            <person name="Stajich J."/>
            <person name="Grigoriev I.V."/>
            <person name="Mortensen U.H."/>
            <person name="De Vries R.P."/>
            <person name="Baker S.E."/>
            <person name="Andersen M.R."/>
        </authorList>
    </citation>
    <scope>NUCLEOTIDE SEQUENCE [LARGE SCALE GENOMIC DNA]</scope>
    <source>
        <strain evidence="2 3">CBS 449.75</strain>
    </source>
</reference>
<dbReference type="EMBL" id="JBFXLQ010000014">
    <property type="protein sequence ID" value="KAL2868455.1"/>
    <property type="molecule type" value="Genomic_DNA"/>
</dbReference>
<protein>
    <submittedName>
        <fullName evidence="2">Uncharacterized protein</fullName>
    </submittedName>
</protein>
<evidence type="ECO:0000313" key="2">
    <source>
        <dbReference type="EMBL" id="KAL2868455.1"/>
    </source>
</evidence>
<feature type="compositionally biased region" description="Polar residues" evidence="1">
    <location>
        <begin position="259"/>
        <end position="270"/>
    </location>
</feature>
<organism evidence="2 3">
    <name type="scientific">Aspergillus lucknowensis</name>
    <dbReference type="NCBI Taxonomy" id="176173"/>
    <lineage>
        <taxon>Eukaryota</taxon>
        <taxon>Fungi</taxon>
        <taxon>Dikarya</taxon>
        <taxon>Ascomycota</taxon>
        <taxon>Pezizomycotina</taxon>
        <taxon>Eurotiomycetes</taxon>
        <taxon>Eurotiomycetidae</taxon>
        <taxon>Eurotiales</taxon>
        <taxon>Aspergillaceae</taxon>
        <taxon>Aspergillus</taxon>
        <taxon>Aspergillus subgen. Nidulantes</taxon>
    </lineage>
</organism>
<keyword evidence="3" id="KW-1185">Reference proteome</keyword>
<feature type="region of interest" description="Disordered" evidence="1">
    <location>
        <begin position="49"/>
        <end position="147"/>
    </location>
</feature>
<feature type="region of interest" description="Disordered" evidence="1">
    <location>
        <begin position="172"/>
        <end position="232"/>
    </location>
</feature>
<gene>
    <name evidence="2" type="ORF">BJX67DRAFT_59083</name>
</gene>
<feature type="compositionally biased region" description="Low complexity" evidence="1">
    <location>
        <begin position="182"/>
        <end position="198"/>
    </location>
</feature>
<dbReference type="Proteomes" id="UP001610432">
    <property type="component" value="Unassembled WGS sequence"/>
</dbReference>
<feature type="compositionally biased region" description="Polar residues" evidence="1">
    <location>
        <begin position="60"/>
        <end position="96"/>
    </location>
</feature>
<proteinExistence type="predicted"/>
<feature type="region of interest" description="Disordered" evidence="1">
    <location>
        <begin position="412"/>
        <end position="434"/>
    </location>
</feature>
<evidence type="ECO:0000313" key="3">
    <source>
        <dbReference type="Proteomes" id="UP001610432"/>
    </source>
</evidence>
<dbReference type="RefSeq" id="XP_070887434.1">
    <property type="nucleotide sequence ID" value="XM_071035193.1"/>
</dbReference>
<name>A0ABR4LVD5_9EURO</name>
<feature type="compositionally biased region" description="Polar residues" evidence="1">
    <location>
        <begin position="124"/>
        <end position="140"/>
    </location>
</feature>